<feature type="domain" description="Putative restriction endonuclease" evidence="1">
    <location>
        <begin position="11"/>
        <end position="162"/>
    </location>
</feature>
<protein>
    <submittedName>
        <fullName evidence="2">Uma2 family endonuclease</fullName>
    </submittedName>
</protein>
<dbReference type="Gene3D" id="3.90.1570.10">
    <property type="entry name" value="tt1808, chain A"/>
    <property type="match status" value="1"/>
</dbReference>
<reference evidence="2 3" key="1">
    <citation type="submission" date="2018-05" db="EMBL/GenBank/DDBJ databases">
        <title>Genomic Encyclopedia of Archaeal and Bacterial Type Strains, Phase II (KMG-II): from individual species to whole genera.</title>
        <authorList>
            <person name="Goeker M."/>
        </authorList>
    </citation>
    <scope>NUCLEOTIDE SEQUENCE [LARGE SCALE GENOMIC DNA]</scope>
    <source>
        <strain evidence="2 3">DSM 22214</strain>
    </source>
</reference>
<dbReference type="OrthoDB" id="668969at2"/>
<dbReference type="GO" id="GO:0004519">
    <property type="term" value="F:endonuclease activity"/>
    <property type="evidence" value="ECO:0007669"/>
    <property type="project" value="UniProtKB-KW"/>
</dbReference>
<dbReference type="PANTHER" id="PTHR36558:SF1">
    <property type="entry name" value="RESTRICTION ENDONUCLEASE DOMAIN-CONTAINING PROTEIN-RELATED"/>
    <property type="match status" value="1"/>
</dbReference>
<dbReference type="RefSeq" id="WP_109743321.1">
    <property type="nucleotide sequence ID" value="NZ_QGGO01000012.1"/>
</dbReference>
<dbReference type="Pfam" id="PF05685">
    <property type="entry name" value="Uma2"/>
    <property type="match status" value="1"/>
</dbReference>
<keyword evidence="2" id="KW-0378">Hydrolase</keyword>
<evidence type="ECO:0000313" key="2">
    <source>
        <dbReference type="EMBL" id="PWK26427.1"/>
    </source>
</evidence>
<dbReference type="SUPFAM" id="SSF52980">
    <property type="entry name" value="Restriction endonuclease-like"/>
    <property type="match status" value="1"/>
</dbReference>
<gene>
    <name evidence="2" type="ORF">LV89_02598</name>
</gene>
<organism evidence="2 3">
    <name type="scientific">Arcicella aurantiaca</name>
    <dbReference type="NCBI Taxonomy" id="591202"/>
    <lineage>
        <taxon>Bacteria</taxon>
        <taxon>Pseudomonadati</taxon>
        <taxon>Bacteroidota</taxon>
        <taxon>Cytophagia</taxon>
        <taxon>Cytophagales</taxon>
        <taxon>Flectobacillaceae</taxon>
        <taxon>Arcicella</taxon>
    </lineage>
</organism>
<dbReference type="PANTHER" id="PTHR36558">
    <property type="entry name" value="GLR1098 PROTEIN"/>
    <property type="match status" value="1"/>
</dbReference>
<sequence>MIKIENIVEIEDYLSFERNSSTKHEFLFQSIIPMAGASYEHNLLAGSLFALIWFHLRKSNKDVFQNDMRTYNPISQGFIYPDIVVSDGKPIFREDEKMDNLMNPVMIIEVLSPSTAVYDKSDKFIACKTIPTLQEYVLVSTDTPEIEIYRRENEDHWSLIKERELNHHVHFNSIDFSFELGEIYQRK</sequence>
<comment type="caution">
    <text evidence="2">The sequence shown here is derived from an EMBL/GenBank/DDBJ whole genome shotgun (WGS) entry which is preliminary data.</text>
</comment>
<dbReference type="AlphaFoldDB" id="A0A316E6T2"/>
<proteinExistence type="predicted"/>
<dbReference type="InterPro" id="IPR008538">
    <property type="entry name" value="Uma2"/>
</dbReference>
<accession>A0A316E6T2</accession>
<dbReference type="InterPro" id="IPR011335">
    <property type="entry name" value="Restrct_endonuc-II-like"/>
</dbReference>
<keyword evidence="2" id="KW-0540">Nuclease</keyword>
<dbReference type="EMBL" id="QGGO01000012">
    <property type="protein sequence ID" value="PWK26427.1"/>
    <property type="molecule type" value="Genomic_DNA"/>
</dbReference>
<keyword evidence="2" id="KW-0255">Endonuclease</keyword>
<dbReference type="Proteomes" id="UP000245489">
    <property type="component" value="Unassembled WGS sequence"/>
</dbReference>
<evidence type="ECO:0000313" key="3">
    <source>
        <dbReference type="Proteomes" id="UP000245489"/>
    </source>
</evidence>
<name>A0A316E6T2_9BACT</name>
<keyword evidence="3" id="KW-1185">Reference proteome</keyword>
<dbReference type="InterPro" id="IPR012296">
    <property type="entry name" value="Nuclease_put_TT1808"/>
</dbReference>
<evidence type="ECO:0000259" key="1">
    <source>
        <dbReference type="Pfam" id="PF05685"/>
    </source>
</evidence>
<dbReference type="CDD" id="cd06260">
    <property type="entry name" value="DUF820-like"/>
    <property type="match status" value="1"/>
</dbReference>